<evidence type="ECO:0000256" key="2">
    <source>
        <dbReference type="ARBA" id="ARBA00022741"/>
    </source>
</evidence>
<evidence type="ECO:0000313" key="5">
    <source>
        <dbReference type="EMBL" id="KKX99815.1"/>
    </source>
</evidence>
<evidence type="ECO:0000313" key="6">
    <source>
        <dbReference type="Proteomes" id="UP000034407"/>
    </source>
</evidence>
<dbReference type="PATRIC" id="fig|1629550.3.peg.3084"/>
<name>A0A0M3DCG1_9FIRM</name>
<dbReference type="Gene3D" id="3.40.50.300">
    <property type="entry name" value="P-loop containing nucleotide triphosphate hydrolases"/>
    <property type="match status" value="1"/>
</dbReference>
<dbReference type="InterPro" id="IPR027417">
    <property type="entry name" value="P-loop_NTPase"/>
</dbReference>
<evidence type="ECO:0000256" key="1">
    <source>
        <dbReference type="ARBA" id="ARBA00022448"/>
    </source>
</evidence>
<dbReference type="PROSITE" id="PS50893">
    <property type="entry name" value="ABC_TRANSPORTER_2"/>
    <property type="match status" value="1"/>
</dbReference>
<dbReference type="SUPFAM" id="SSF52540">
    <property type="entry name" value="P-loop containing nucleoside triphosphate hydrolases"/>
    <property type="match status" value="1"/>
</dbReference>
<dbReference type="FunFam" id="3.40.50.300:FF:000134">
    <property type="entry name" value="Iron-enterobactin ABC transporter ATP-binding protein"/>
    <property type="match status" value="1"/>
</dbReference>
<keyword evidence="2" id="KW-0547">Nucleotide-binding</keyword>
<reference evidence="5 6" key="1">
    <citation type="submission" date="2015-04" db="EMBL/GenBank/DDBJ databases">
        <title>Microcin producing Clostridium sp. JC272T.</title>
        <authorList>
            <person name="Jyothsna T."/>
            <person name="Sasikala C."/>
            <person name="Ramana C."/>
        </authorList>
    </citation>
    <scope>NUCLEOTIDE SEQUENCE [LARGE SCALE GENOMIC DNA]</scope>
    <source>
        <strain evidence="5 6">JC272</strain>
    </source>
</reference>
<dbReference type="PANTHER" id="PTHR42794:SF2">
    <property type="entry name" value="ABC TRANSPORTER ATP-BINDING PROTEIN"/>
    <property type="match status" value="1"/>
</dbReference>
<keyword evidence="6" id="KW-1185">Reference proteome</keyword>
<sequence length="253" mass="28606">MRIETKKLELSINENKILKGIDIDVNNKEFVGIIGPNGSGKSTLLKCVYRNLTPSNGVIYLDDTNIKNIPTKDSAKKIGVVAQHNHNNFDFSVLDMVLMGRSPYKKIMDRDTKEDYEIVYNAIDKVNIRHLINRNFNTLSGGEQQRVILARALAQDTKCLILDEPTNHLDIKYQLQLMGIVKDLDIEVIAAIHDLNIAAMYCDKIYVLKDGKIRAYGTPKQVLTTELIKEVYGVNAKILKAETDDNINIIFKT</sequence>
<evidence type="ECO:0000256" key="3">
    <source>
        <dbReference type="ARBA" id="ARBA00022840"/>
    </source>
</evidence>
<dbReference type="Pfam" id="PF00005">
    <property type="entry name" value="ABC_tran"/>
    <property type="match status" value="1"/>
</dbReference>
<keyword evidence="1" id="KW-0813">Transport</keyword>
<dbReference type="PANTHER" id="PTHR42794">
    <property type="entry name" value="HEMIN IMPORT ATP-BINDING PROTEIN HMUV"/>
    <property type="match status" value="1"/>
</dbReference>
<dbReference type="GO" id="GO:0016887">
    <property type="term" value="F:ATP hydrolysis activity"/>
    <property type="evidence" value="ECO:0007669"/>
    <property type="project" value="InterPro"/>
</dbReference>
<keyword evidence="3" id="KW-0067">ATP-binding</keyword>
<dbReference type="InterPro" id="IPR003593">
    <property type="entry name" value="AAA+_ATPase"/>
</dbReference>
<dbReference type="OrthoDB" id="9799337at2"/>
<organism evidence="5 6">
    <name type="scientific">Paraclostridium benzoelyticum</name>
    <dbReference type="NCBI Taxonomy" id="1629550"/>
    <lineage>
        <taxon>Bacteria</taxon>
        <taxon>Bacillati</taxon>
        <taxon>Bacillota</taxon>
        <taxon>Clostridia</taxon>
        <taxon>Peptostreptococcales</taxon>
        <taxon>Peptostreptococcaceae</taxon>
        <taxon>Paraclostridium</taxon>
    </lineage>
</organism>
<accession>A0A0M3DCG1</accession>
<dbReference type="RefSeq" id="WP_046824424.1">
    <property type="nucleotide sequence ID" value="NZ_LBBT01000363.1"/>
</dbReference>
<dbReference type="PROSITE" id="PS00211">
    <property type="entry name" value="ABC_TRANSPORTER_1"/>
    <property type="match status" value="1"/>
</dbReference>
<gene>
    <name evidence="5" type="ORF">VN21_17620</name>
</gene>
<dbReference type="GO" id="GO:0005524">
    <property type="term" value="F:ATP binding"/>
    <property type="evidence" value="ECO:0007669"/>
    <property type="project" value="UniProtKB-KW"/>
</dbReference>
<comment type="caution">
    <text evidence="5">The sequence shown here is derived from an EMBL/GenBank/DDBJ whole genome shotgun (WGS) entry which is preliminary data.</text>
</comment>
<dbReference type="AlphaFoldDB" id="A0A0M3DCG1"/>
<feature type="domain" description="ABC transporter" evidence="4">
    <location>
        <begin position="3"/>
        <end position="235"/>
    </location>
</feature>
<evidence type="ECO:0000259" key="4">
    <source>
        <dbReference type="PROSITE" id="PS50893"/>
    </source>
</evidence>
<dbReference type="Proteomes" id="UP000034407">
    <property type="component" value="Unassembled WGS sequence"/>
</dbReference>
<protein>
    <submittedName>
        <fullName evidence="5">ABC transporter</fullName>
    </submittedName>
</protein>
<dbReference type="SMART" id="SM00382">
    <property type="entry name" value="AAA"/>
    <property type="match status" value="1"/>
</dbReference>
<proteinExistence type="predicted"/>
<dbReference type="CDD" id="cd03214">
    <property type="entry name" value="ABC_Iron-Siderophores_B12_Hemin"/>
    <property type="match status" value="1"/>
</dbReference>
<dbReference type="InterPro" id="IPR017871">
    <property type="entry name" value="ABC_transporter-like_CS"/>
</dbReference>
<dbReference type="EMBL" id="LBBT01000363">
    <property type="protein sequence ID" value="KKX99815.1"/>
    <property type="molecule type" value="Genomic_DNA"/>
</dbReference>
<dbReference type="InterPro" id="IPR003439">
    <property type="entry name" value="ABC_transporter-like_ATP-bd"/>
</dbReference>